<dbReference type="Proteomes" id="UP000016923">
    <property type="component" value="Unassembled WGS sequence"/>
</dbReference>
<evidence type="ECO:0000313" key="2">
    <source>
        <dbReference type="EMBL" id="EPE03507.1"/>
    </source>
</evidence>
<sequence length="213" mass="23839">MSPQDQEAPEQTEPLAELSAESRLEKKRREWTTELIPTLKEKRETYPVGHPQRANYDILIAYFEAGNLVPFEVHTIVDGVMIKCPVGDQVIGKKWRLHVPTQLMAQKAESGTLPGSRMHMLKCLICLLDEDGTKMDPTEVAIGHDTGSTMQMILASDLAASCLTHCGRYRHSSMGHHLYFATAPENAMLYVAAKKNGVVTMLPTMWADVRTKF</sequence>
<feature type="region of interest" description="Disordered" evidence="1">
    <location>
        <begin position="1"/>
        <end position="24"/>
    </location>
</feature>
<dbReference type="AlphaFoldDB" id="S3BSR5"/>
<name>S3BSR5_OPHP1</name>
<evidence type="ECO:0000313" key="3">
    <source>
        <dbReference type="Proteomes" id="UP000016923"/>
    </source>
</evidence>
<organism evidence="2 3">
    <name type="scientific">Ophiostoma piceae (strain UAMH 11346)</name>
    <name type="common">Sap stain fungus</name>
    <dbReference type="NCBI Taxonomy" id="1262450"/>
    <lineage>
        <taxon>Eukaryota</taxon>
        <taxon>Fungi</taxon>
        <taxon>Dikarya</taxon>
        <taxon>Ascomycota</taxon>
        <taxon>Pezizomycotina</taxon>
        <taxon>Sordariomycetes</taxon>
        <taxon>Sordariomycetidae</taxon>
        <taxon>Ophiostomatales</taxon>
        <taxon>Ophiostomataceae</taxon>
        <taxon>Ophiostoma</taxon>
    </lineage>
</organism>
<dbReference type="HOGENOM" id="CLU_1294767_0_0_1"/>
<dbReference type="OrthoDB" id="5243439at2759"/>
<accession>S3BSR5</accession>
<proteinExistence type="predicted"/>
<protein>
    <submittedName>
        <fullName evidence="2">Uncharacterized protein</fullName>
    </submittedName>
</protein>
<evidence type="ECO:0000256" key="1">
    <source>
        <dbReference type="SAM" id="MobiDB-lite"/>
    </source>
</evidence>
<dbReference type="EMBL" id="KE148167">
    <property type="protein sequence ID" value="EPE03507.1"/>
    <property type="molecule type" value="Genomic_DNA"/>
</dbReference>
<gene>
    <name evidence="2" type="ORF">F503_06680</name>
</gene>
<reference evidence="2 3" key="1">
    <citation type="journal article" date="2013" name="BMC Genomics">
        <title>The genome and transcriptome of the pine saprophyte Ophiostoma piceae, and a comparison with the bark beetle-associated pine pathogen Grosmannia clavigera.</title>
        <authorList>
            <person name="Haridas S."/>
            <person name="Wang Y."/>
            <person name="Lim L."/>
            <person name="Massoumi Alamouti S."/>
            <person name="Jackman S."/>
            <person name="Docking R."/>
            <person name="Robertson G."/>
            <person name="Birol I."/>
            <person name="Bohlmann J."/>
            <person name="Breuil C."/>
        </authorList>
    </citation>
    <scope>NUCLEOTIDE SEQUENCE [LARGE SCALE GENOMIC DNA]</scope>
    <source>
        <strain evidence="2 3">UAMH 11346</strain>
    </source>
</reference>
<dbReference type="STRING" id="1262450.S3BSR5"/>
<dbReference type="VEuPathDB" id="FungiDB:F503_06680"/>
<keyword evidence="3" id="KW-1185">Reference proteome</keyword>